<feature type="chain" id="PRO_5045902421" description="Translocator protein BipB-like C-terminal domain-containing protein" evidence="2">
    <location>
        <begin position="24"/>
        <end position="288"/>
    </location>
</feature>
<dbReference type="EnsemblMetazoa" id="ACUA009510-RA">
    <property type="protein sequence ID" value="ACUA009510-PA"/>
    <property type="gene ID" value="ACUA009510"/>
</dbReference>
<dbReference type="InterPro" id="IPR005415">
    <property type="entry name" value="T3SS_Ca_resp_chp_LcrH/SycD"/>
</dbReference>
<dbReference type="SUPFAM" id="SSF48452">
    <property type="entry name" value="TPR-like"/>
    <property type="match status" value="1"/>
</dbReference>
<evidence type="ECO:0000259" key="3">
    <source>
        <dbReference type="Pfam" id="PF04888"/>
    </source>
</evidence>
<dbReference type="VEuPathDB" id="VectorBase:ACUA009510"/>
<keyword evidence="1" id="KW-0175">Coiled coil</keyword>
<reference evidence="4" key="2">
    <citation type="submission" date="2020-05" db="UniProtKB">
        <authorList>
            <consortium name="EnsemblMetazoa"/>
        </authorList>
    </citation>
    <scope>IDENTIFICATION</scope>
    <source>
        <strain evidence="4">A-37</strain>
    </source>
</reference>
<dbReference type="PRINTS" id="PR01595">
    <property type="entry name" value="SYCDCHAPRONE"/>
</dbReference>
<evidence type="ECO:0000256" key="2">
    <source>
        <dbReference type="SAM" id="SignalP"/>
    </source>
</evidence>
<feature type="domain" description="Translocator protein BipB-like C-terminal" evidence="3">
    <location>
        <begin position="51"/>
        <end position="138"/>
    </location>
</feature>
<dbReference type="InterPro" id="IPR006972">
    <property type="entry name" value="BipB-like_C"/>
</dbReference>
<evidence type="ECO:0000313" key="4">
    <source>
        <dbReference type="EnsemblMetazoa" id="ACUA009510-PA"/>
    </source>
</evidence>
<dbReference type="Pfam" id="PF04888">
    <property type="entry name" value="SseC"/>
    <property type="match status" value="1"/>
</dbReference>
<dbReference type="EMBL" id="AXCM01024119">
    <property type="status" value="NOT_ANNOTATED_CDS"/>
    <property type="molecule type" value="Genomic_DNA"/>
</dbReference>
<sequence length="288" mass="29660">MAATITVGVVMAVASFGAGAVSAGANAAANVGSQTARTVADSVKTAGQVASGAAAVAKGAGQVITGAETIKSAQAQEAADKVLADKKALEALLVKLQASMEEDREKIKSVMQAMDESMQMVSKMINAAADSMSQVTANIGKRAMQLYDGLAALPASQRLTADQLEVIYAMAYAHVAQAQYAQALPLFAFLSQYGPTRKHYLAGLALCLQMQARYEEAIRIHSLVGVLFPLAPEATLRVAECQLALGQAEAARESLQLVAAAAQDDDAYAQLGARAASLLVLTGKGASS</sequence>
<feature type="signal peptide" evidence="2">
    <location>
        <begin position="1"/>
        <end position="23"/>
    </location>
</feature>
<dbReference type="Proteomes" id="UP000075883">
    <property type="component" value="Unassembled WGS sequence"/>
</dbReference>
<dbReference type="NCBIfam" id="TIGR02552">
    <property type="entry name" value="LcrH_SycD"/>
    <property type="match status" value="1"/>
</dbReference>
<proteinExistence type="predicted"/>
<protein>
    <recommendedName>
        <fullName evidence="3">Translocator protein BipB-like C-terminal domain-containing protein</fullName>
    </recommendedName>
</protein>
<keyword evidence="2" id="KW-0732">Signal</keyword>
<feature type="coiled-coil region" evidence="1">
    <location>
        <begin position="86"/>
        <end position="113"/>
    </location>
</feature>
<dbReference type="Gene3D" id="1.25.40.10">
    <property type="entry name" value="Tetratricopeptide repeat domain"/>
    <property type="match status" value="1"/>
</dbReference>
<name>A0A182M4V2_9DIPT</name>
<evidence type="ECO:0000256" key="1">
    <source>
        <dbReference type="SAM" id="Coils"/>
    </source>
</evidence>
<organism evidence="4 5">
    <name type="scientific">Anopheles culicifacies</name>
    <dbReference type="NCBI Taxonomy" id="139723"/>
    <lineage>
        <taxon>Eukaryota</taxon>
        <taxon>Metazoa</taxon>
        <taxon>Ecdysozoa</taxon>
        <taxon>Arthropoda</taxon>
        <taxon>Hexapoda</taxon>
        <taxon>Insecta</taxon>
        <taxon>Pterygota</taxon>
        <taxon>Neoptera</taxon>
        <taxon>Endopterygota</taxon>
        <taxon>Diptera</taxon>
        <taxon>Nematocera</taxon>
        <taxon>Culicoidea</taxon>
        <taxon>Culicidae</taxon>
        <taxon>Anophelinae</taxon>
        <taxon>Anopheles</taxon>
        <taxon>culicifacies species complex</taxon>
    </lineage>
</organism>
<dbReference type="InterPro" id="IPR011990">
    <property type="entry name" value="TPR-like_helical_dom_sf"/>
</dbReference>
<reference evidence="5" key="1">
    <citation type="submission" date="2013-09" db="EMBL/GenBank/DDBJ databases">
        <title>The Genome Sequence of Anopheles culicifacies species A.</title>
        <authorList>
            <consortium name="The Broad Institute Genomics Platform"/>
            <person name="Neafsey D.E."/>
            <person name="Besansky N."/>
            <person name="Howell P."/>
            <person name="Walton C."/>
            <person name="Young S.K."/>
            <person name="Zeng Q."/>
            <person name="Gargeya S."/>
            <person name="Fitzgerald M."/>
            <person name="Haas B."/>
            <person name="Abouelleil A."/>
            <person name="Allen A.W."/>
            <person name="Alvarado L."/>
            <person name="Arachchi H.M."/>
            <person name="Berlin A.M."/>
            <person name="Chapman S.B."/>
            <person name="Gainer-Dewar J."/>
            <person name="Goldberg J."/>
            <person name="Griggs A."/>
            <person name="Gujja S."/>
            <person name="Hansen M."/>
            <person name="Howarth C."/>
            <person name="Imamovic A."/>
            <person name="Ireland A."/>
            <person name="Larimer J."/>
            <person name="McCowan C."/>
            <person name="Murphy C."/>
            <person name="Pearson M."/>
            <person name="Poon T.W."/>
            <person name="Priest M."/>
            <person name="Roberts A."/>
            <person name="Saif S."/>
            <person name="Shea T."/>
            <person name="Sisk P."/>
            <person name="Sykes S."/>
            <person name="Wortman J."/>
            <person name="Nusbaum C."/>
            <person name="Birren B."/>
        </authorList>
    </citation>
    <scope>NUCLEOTIDE SEQUENCE [LARGE SCALE GENOMIC DNA]</scope>
    <source>
        <strain evidence="5">A-37</strain>
    </source>
</reference>
<keyword evidence="5" id="KW-1185">Reference proteome</keyword>
<dbReference type="AlphaFoldDB" id="A0A182M4V2"/>
<accession>A0A182M4V2</accession>
<evidence type="ECO:0000313" key="5">
    <source>
        <dbReference type="Proteomes" id="UP000075883"/>
    </source>
</evidence>